<dbReference type="Proteomes" id="UP000281406">
    <property type="component" value="Unassembled WGS sequence"/>
</dbReference>
<dbReference type="GO" id="GO:0005737">
    <property type="term" value="C:cytoplasm"/>
    <property type="evidence" value="ECO:0007669"/>
    <property type="project" value="InterPro"/>
</dbReference>
<feature type="domain" description="Amidohydrolase-related" evidence="14">
    <location>
        <begin position="49"/>
        <end position="440"/>
    </location>
</feature>
<dbReference type="FunFam" id="3.20.20.140:FF:000215">
    <property type="entry name" value="Putative imidazolonepropionase"/>
    <property type="match status" value="1"/>
</dbReference>
<dbReference type="GO" id="GO:0019556">
    <property type="term" value="P:L-histidine catabolic process to glutamate and formamide"/>
    <property type="evidence" value="ECO:0007669"/>
    <property type="project" value="UniProtKB-UniPathway"/>
</dbReference>
<gene>
    <name evidence="15" type="ORF">DPX16_17659</name>
</gene>
<dbReference type="Gene3D" id="3.20.20.140">
    <property type="entry name" value="Metal-dependent hydrolases"/>
    <property type="match status" value="1"/>
</dbReference>
<evidence type="ECO:0000313" key="15">
    <source>
        <dbReference type="EMBL" id="ROL45543.1"/>
    </source>
</evidence>
<name>A0A3N0YHA9_ANAGA</name>
<evidence type="ECO:0000256" key="12">
    <source>
        <dbReference type="ARBA" id="ARBA00030968"/>
    </source>
</evidence>
<evidence type="ECO:0000256" key="1">
    <source>
        <dbReference type="ARBA" id="ARBA00000853"/>
    </source>
</evidence>
<comment type="pathway">
    <text evidence="3">Amino-acid degradation; L-histidine degradation into L-glutamate; N-formimidoyl-L-glutamate from L-histidine: step 3/3.</text>
</comment>
<evidence type="ECO:0000256" key="11">
    <source>
        <dbReference type="ARBA" id="ARBA00023004"/>
    </source>
</evidence>
<dbReference type="UniPathway" id="UPA00379">
    <property type="reaction ID" value="UER00551"/>
</dbReference>
<evidence type="ECO:0000256" key="3">
    <source>
        <dbReference type="ARBA" id="ARBA00004758"/>
    </source>
</evidence>
<evidence type="ECO:0000256" key="5">
    <source>
        <dbReference type="ARBA" id="ARBA00012864"/>
    </source>
</evidence>
<dbReference type="AlphaFoldDB" id="A0A3N0YHA9"/>
<evidence type="ECO:0000313" key="16">
    <source>
        <dbReference type="Proteomes" id="UP000281406"/>
    </source>
</evidence>
<dbReference type="PANTHER" id="PTHR42752">
    <property type="entry name" value="IMIDAZOLONEPROPIONASE"/>
    <property type="match status" value="1"/>
</dbReference>
<evidence type="ECO:0000256" key="13">
    <source>
        <dbReference type="SAM" id="MobiDB-lite"/>
    </source>
</evidence>
<evidence type="ECO:0000256" key="2">
    <source>
        <dbReference type="ARBA" id="ARBA00001965"/>
    </source>
</evidence>
<comment type="cofactor">
    <cofactor evidence="2">
        <name>Fe(3+)</name>
        <dbReference type="ChEBI" id="CHEBI:29034"/>
    </cofactor>
</comment>
<evidence type="ECO:0000256" key="8">
    <source>
        <dbReference type="ARBA" id="ARBA00022801"/>
    </source>
</evidence>
<evidence type="ECO:0000259" key="14">
    <source>
        <dbReference type="Pfam" id="PF01979"/>
    </source>
</evidence>
<dbReference type="EC" id="3.5.2.7" evidence="5"/>
<proteinExistence type="inferred from homology"/>
<evidence type="ECO:0000256" key="7">
    <source>
        <dbReference type="ARBA" id="ARBA00022723"/>
    </source>
</evidence>
<comment type="caution">
    <text evidence="15">The sequence shown here is derived from an EMBL/GenBank/DDBJ whole genome shotgun (WGS) entry which is preliminary data.</text>
</comment>
<dbReference type="InterPro" id="IPR006680">
    <property type="entry name" value="Amidohydro-rel"/>
</dbReference>
<accession>A0A3N0YHA9</accession>
<dbReference type="EMBL" id="RJVU01042551">
    <property type="protein sequence ID" value="ROL45543.1"/>
    <property type="molecule type" value="Genomic_DNA"/>
</dbReference>
<keyword evidence="9" id="KW-0369">Histidine metabolism</keyword>
<keyword evidence="10" id="KW-0862">Zinc</keyword>
<keyword evidence="16" id="KW-1185">Reference proteome</keyword>
<dbReference type="CDD" id="cd01296">
    <property type="entry name" value="Imidazolone-5PH"/>
    <property type="match status" value="1"/>
</dbReference>
<comment type="catalytic activity">
    <reaction evidence="1">
        <text>4-imidazolone-5-propanoate + H2O = N-formimidoyl-L-glutamate</text>
        <dbReference type="Rhea" id="RHEA:23660"/>
        <dbReference type="ChEBI" id="CHEBI:15377"/>
        <dbReference type="ChEBI" id="CHEBI:58928"/>
        <dbReference type="ChEBI" id="CHEBI:77893"/>
        <dbReference type="EC" id="3.5.2.7"/>
    </reaction>
</comment>
<keyword evidence="8" id="KW-0378">Hydrolase</keyword>
<dbReference type="GO" id="GO:0019557">
    <property type="term" value="P:L-histidine catabolic process to glutamate and formate"/>
    <property type="evidence" value="ECO:0007669"/>
    <property type="project" value="UniProtKB-UniPathway"/>
</dbReference>
<dbReference type="InterPro" id="IPR005920">
    <property type="entry name" value="HutI"/>
</dbReference>
<dbReference type="SUPFAM" id="SSF51338">
    <property type="entry name" value="Composite domain of metallo-dependent hydrolases"/>
    <property type="match status" value="1"/>
</dbReference>
<reference evidence="15 16" key="1">
    <citation type="submission" date="2018-10" db="EMBL/GenBank/DDBJ databases">
        <title>Genome assembly for a Yunnan-Guizhou Plateau 3E fish, Anabarilius grahami (Regan), and its evolutionary and genetic applications.</title>
        <authorList>
            <person name="Jiang W."/>
        </authorList>
    </citation>
    <scope>NUCLEOTIDE SEQUENCE [LARGE SCALE GENOMIC DNA]</scope>
    <source>
        <strain evidence="15">AG-KIZ</strain>
        <tissue evidence="15">Muscle</tissue>
    </source>
</reference>
<sequence>MQTLAVVENGSVVIGHDGLIKAVGSADIIESQFKGAKFDNVLDASGMCVLPGLVDTHTHPVWAGDRVHEFAMKLAGATYMEVHEAGGGIHFTVTHTRSATEQHLLDGLKSRLERMMRAGTTLVECKSGYGLELDTELKMLRVINSARKSLPIGISATYCGAHAVPKLFQGHVAAAGEWRRRDFDGPPGTGGCRSRREAQVNAGDQVKNPTKNRGKTMEEATQDIVAVQLPKIKKLTASGDLQVDNIDAFCEKGVFDLNSTRCILQAGKNMGLNINFHGDELHPMNSANLGAELGALAISHLEEVTDDGIAAMATAKISAVLLPTTAYILRLSPPRARDMLDAGVIVALGSDFNPNAYCCSMPMVMHLACVMMKMSMPEALAASTINAAYALNRSHTHGSLEMGKQGDLVIINAPRWEHLVYQFGGHQELIRYVIIKGEIVYENDKVLNL</sequence>
<dbReference type="Pfam" id="PF01979">
    <property type="entry name" value="Amidohydro_1"/>
    <property type="match status" value="1"/>
</dbReference>
<keyword evidence="7" id="KW-0479">Metal-binding</keyword>
<keyword evidence="11" id="KW-0408">Iron</keyword>
<dbReference type="GO" id="GO:0046872">
    <property type="term" value="F:metal ion binding"/>
    <property type="evidence" value="ECO:0007669"/>
    <property type="project" value="UniProtKB-KW"/>
</dbReference>
<protein>
    <recommendedName>
        <fullName evidence="6">Probable imidazolonepropionase</fullName>
        <ecNumber evidence="5">3.5.2.7</ecNumber>
    </recommendedName>
    <alternativeName>
        <fullName evidence="12">Amidohydrolase domain-containing protein 1</fullName>
    </alternativeName>
</protein>
<dbReference type="OrthoDB" id="194468at2759"/>
<evidence type="ECO:0000256" key="9">
    <source>
        <dbReference type="ARBA" id="ARBA00022808"/>
    </source>
</evidence>
<evidence type="ECO:0000256" key="4">
    <source>
        <dbReference type="ARBA" id="ARBA00008002"/>
    </source>
</evidence>
<dbReference type="InterPro" id="IPR032466">
    <property type="entry name" value="Metal_Hydrolase"/>
</dbReference>
<dbReference type="SUPFAM" id="SSF51556">
    <property type="entry name" value="Metallo-dependent hydrolases"/>
    <property type="match status" value="1"/>
</dbReference>
<organism evidence="15 16">
    <name type="scientific">Anabarilius grahami</name>
    <name type="common">Kanglang fish</name>
    <name type="synonym">Barilius grahami</name>
    <dbReference type="NCBI Taxonomy" id="495550"/>
    <lineage>
        <taxon>Eukaryota</taxon>
        <taxon>Metazoa</taxon>
        <taxon>Chordata</taxon>
        <taxon>Craniata</taxon>
        <taxon>Vertebrata</taxon>
        <taxon>Euteleostomi</taxon>
        <taxon>Actinopterygii</taxon>
        <taxon>Neopterygii</taxon>
        <taxon>Teleostei</taxon>
        <taxon>Ostariophysi</taxon>
        <taxon>Cypriniformes</taxon>
        <taxon>Xenocyprididae</taxon>
        <taxon>Xenocypridinae</taxon>
        <taxon>Xenocypridinae incertae sedis</taxon>
        <taxon>Anabarilius</taxon>
    </lineage>
</organism>
<dbReference type="InterPro" id="IPR011059">
    <property type="entry name" value="Metal-dep_hydrolase_composite"/>
</dbReference>
<feature type="region of interest" description="Disordered" evidence="13">
    <location>
        <begin position="179"/>
        <end position="218"/>
    </location>
</feature>
<evidence type="ECO:0000256" key="6">
    <source>
        <dbReference type="ARBA" id="ARBA00013406"/>
    </source>
</evidence>
<dbReference type="PANTHER" id="PTHR42752:SF1">
    <property type="entry name" value="IMIDAZOLONEPROPIONASE-RELATED"/>
    <property type="match status" value="1"/>
</dbReference>
<dbReference type="GO" id="GO:0050480">
    <property type="term" value="F:imidazolonepropionase activity"/>
    <property type="evidence" value="ECO:0007669"/>
    <property type="project" value="UniProtKB-EC"/>
</dbReference>
<comment type="similarity">
    <text evidence="4">Belongs to the metallo-dependent hydrolases superfamily. HutI family.</text>
</comment>
<evidence type="ECO:0000256" key="10">
    <source>
        <dbReference type="ARBA" id="ARBA00022833"/>
    </source>
</evidence>